<dbReference type="Pfam" id="PF03413">
    <property type="entry name" value="PepSY"/>
    <property type="match status" value="1"/>
</dbReference>
<organism evidence="4">
    <name type="scientific">Desulfitobacterium hafniense</name>
    <name type="common">Desulfitobacterium frappieri</name>
    <dbReference type="NCBI Taxonomy" id="49338"/>
    <lineage>
        <taxon>Bacteria</taxon>
        <taxon>Bacillati</taxon>
        <taxon>Bacillota</taxon>
        <taxon>Clostridia</taxon>
        <taxon>Eubacteriales</taxon>
        <taxon>Desulfitobacteriaceae</taxon>
        <taxon>Desulfitobacterium</taxon>
    </lineage>
</organism>
<dbReference type="Pfam" id="PF14620">
    <property type="entry name" value="YPEB_PepSY1-2"/>
    <property type="match status" value="1"/>
</dbReference>
<gene>
    <name evidence="5" type="ORF">AT727_00790</name>
    <name evidence="4" type="ORF">DPCES_5221</name>
</gene>
<dbReference type="EMBL" id="LK996017">
    <property type="protein sequence ID" value="CDX05107.1"/>
    <property type="molecule type" value="Genomic_DNA"/>
</dbReference>
<feature type="domain" description="Sporulation protein YpeB N-terminal" evidence="3">
    <location>
        <begin position="30"/>
        <end position="162"/>
    </location>
</feature>
<evidence type="ECO:0000313" key="5">
    <source>
        <dbReference type="EMBL" id="KTE93525.1"/>
    </source>
</evidence>
<proteinExistence type="predicted"/>
<dbReference type="Pfam" id="PF20769">
    <property type="entry name" value="YPEB_N"/>
    <property type="match status" value="1"/>
</dbReference>
<evidence type="ECO:0000313" key="4">
    <source>
        <dbReference type="EMBL" id="CDX05107.1"/>
    </source>
</evidence>
<dbReference type="GO" id="GO:0009847">
    <property type="term" value="P:spore germination"/>
    <property type="evidence" value="ECO:0007669"/>
    <property type="project" value="InterPro"/>
</dbReference>
<dbReference type="RefSeq" id="WP_011462261.1">
    <property type="nucleotide sequence ID" value="NZ_JAYFNZ010000051.1"/>
</dbReference>
<dbReference type="OrthoDB" id="2372097at2"/>
<dbReference type="OMA" id="WRITSEA"/>
<dbReference type="PATRIC" id="fig|49338.4.peg.5624"/>
<dbReference type="InterPro" id="IPR048402">
    <property type="entry name" value="YpeB_N"/>
</dbReference>
<feature type="domain" description="Sporulation protein YpeB PepSY1 and PepSY2" evidence="2">
    <location>
        <begin position="195"/>
        <end position="378"/>
    </location>
</feature>
<evidence type="ECO:0000259" key="2">
    <source>
        <dbReference type="Pfam" id="PF14620"/>
    </source>
</evidence>
<evidence type="ECO:0000259" key="3">
    <source>
        <dbReference type="Pfam" id="PF20769"/>
    </source>
</evidence>
<dbReference type="InterPro" id="IPR025711">
    <property type="entry name" value="PepSY"/>
</dbReference>
<evidence type="ECO:0000259" key="1">
    <source>
        <dbReference type="Pfam" id="PF03413"/>
    </source>
</evidence>
<reference evidence="5 6" key="2">
    <citation type="submission" date="2015-12" db="EMBL/GenBank/DDBJ databases">
        <title>Draft Genome Sequence of Desulfitobacterium hafniense Strain DH, a Sulfate-reducing Bacterium Isolated from Paddy Soils.</title>
        <authorList>
            <person name="Bao P."/>
            <person name="Zhang X."/>
            <person name="Li G."/>
        </authorList>
    </citation>
    <scope>NUCLEOTIDE SEQUENCE [LARGE SCALE GENOMIC DNA]</scope>
    <source>
        <strain evidence="5 6">DH</strain>
    </source>
</reference>
<reference evidence="4" key="1">
    <citation type="submission" date="2014-07" db="EMBL/GenBank/DDBJ databases">
        <authorList>
            <person name="Hornung V.Bastian."/>
        </authorList>
    </citation>
    <scope>NUCLEOTIDE SEQUENCE</scope>
    <source>
        <strain evidence="4">PCE-S</strain>
    </source>
</reference>
<evidence type="ECO:0000313" key="6">
    <source>
        <dbReference type="Proteomes" id="UP000054623"/>
    </source>
</evidence>
<feature type="domain" description="PepSY" evidence="1">
    <location>
        <begin position="381"/>
        <end position="436"/>
    </location>
</feature>
<protein>
    <submittedName>
        <fullName evidence="5">Spore gernimation protein</fullName>
    </submittedName>
    <submittedName>
        <fullName evidence="4">YpeB sporulation</fullName>
    </submittedName>
</protein>
<dbReference type="AlphaFoldDB" id="A0A098B9R6"/>
<name>A0A098B9R6_DESHA</name>
<dbReference type="InterPro" id="IPR014239">
    <property type="entry name" value="YpeB_PepSY1-2"/>
</dbReference>
<dbReference type="EMBL" id="LOCK01000001">
    <property type="protein sequence ID" value="KTE93525.1"/>
    <property type="molecule type" value="Genomic_DNA"/>
</dbReference>
<accession>A0A098B9R6</accession>
<sequence length="454" mass="51379">MRRNVWIGILGTALILSLAWGFTEYRQAEQLEKVSINQYQRSLRDFASHLDQLETDLAKGRVAAASSQRVLYLSQAGSISESAVKDLAQLPAEESGLSYISEFLNRTGDLTRSLAYQISVGHTPTAEDDKNLTDVHERLLAVNQKVQDLVQRVDTEGLAWLDNQSLWNRMVGFWRTGTAEAAAESADGPASSVRSGLDQLNASLQKLPPFSYVGEYESRSVKEPLGLPRDEVDKETALKAAKDFLSKVGYPESNPEFSGVSQGALGVYIFKQNDLFMTVSKRGGKVLIYRDQREFNERTMSAEQAKEKVAQTLKALEWNLVLTSTEDFGGYLQLEYVWEESGTRYYPDKLRVTVALDNGQIIGYDSTPYYAYHQKRNFTKKLTMEQARAKLRQGFQIKETRTAVIPVMGNKEVMAYEFRGVYQDEEYLVYINAETGIEERIQRIIKTPRGEYLQ</sequence>
<dbReference type="Proteomes" id="UP000054623">
    <property type="component" value="Unassembled WGS sequence"/>
</dbReference>